<evidence type="ECO:0000313" key="3">
    <source>
        <dbReference type="Proteomes" id="UP000777438"/>
    </source>
</evidence>
<comment type="caution">
    <text evidence="2">The sequence shown here is derived from an EMBL/GenBank/DDBJ whole genome shotgun (WGS) entry which is preliminary data.</text>
</comment>
<dbReference type="PANTHER" id="PTHR43157">
    <property type="entry name" value="PHOSPHATIDYLINOSITOL-GLYCAN BIOSYNTHESIS CLASS F PROTEIN-RELATED"/>
    <property type="match status" value="1"/>
</dbReference>
<organism evidence="2 3">
    <name type="scientific">Thelonectria olida</name>
    <dbReference type="NCBI Taxonomy" id="1576542"/>
    <lineage>
        <taxon>Eukaryota</taxon>
        <taxon>Fungi</taxon>
        <taxon>Dikarya</taxon>
        <taxon>Ascomycota</taxon>
        <taxon>Pezizomycotina</taxon>
        <taxon>Sordariomycetes</taxon>
        <taxon>Hypocreomycetidae</taxon>
        <taxon>Hypocreales</taxon>
        <taxon>Nectriaceae</taxon>
        <taxon>Thelonectria</taxon>
    </lineage>
</organism>
<proteinExistence type="predicted"/>
<gene>
    <name evidence="2" type="ORF">B0T10DRAFT_449200</name>
</gene>
<dbReference type="EMBL" id="JAGPYM010000039">
    <property type="protein sequence ID" value="KAH6874401.1"/>
    <property type="molecule type" value="Genomic_DNA"/>
</dbReference>
<dbReference type="Gene3D" id="3.40.50.720">
    <property type="entry name" value="NAD(P)-binding Rossmann-like Domain"/>
    <property type="match status" value="1"/>
</dbReference>
<protein>
    <submittedName>
        <fullName evidence="2">Uncharacterized protein</fullName>
    </submittedName>
</protein>
<keyword evidence="1" id="KW-0560">Oxidoreductase</keyword>
<name>A0A9P8VSK8_9HYPO</name>
<dbReference type="SUPFAM" id="SSF51735">
    <property type="entry name" value="NAD(P)-binding Rossmann-fold domains"/>
    <property type="match status" value="1"/>
</dbReference>
<keyword evidence="3" id="KW-1185">Reference proteome</keyword>
<evidence type="ECO:0000256" key="1">
    <source>
        <dbReference type="ARBA" id="ARBA00023002"/>
    </source>
</evidence>
<reference evidence="2 3" key="1">
    <citation type="journal article" date="2021" name="Nat. Commun.">
        <title>Genetic determinants of endophytism in the Arabidopsis root mycobiome.</title>
        <authorList>
            <person name="Mesny F."/>
            <person name="Miyauchi S."/>
            <person name="Thiergart T."/>
            <person name="Pickel B."/>
            <person name="Atanasova L."/>
            <person name="Karlsson M."/>
            <person name="Huettel B."/>
            <person name="Barry K.W."/>
            <person name="Haridas S."/>
            <person name="Chen C."/>
            <person name="Bauer D."/>
            <person name="Andreopoulos W."/>
            <person name="Pangilinan J."/>
            <person name="LaButti K."/>
            <person name="Riley R."/>
            <person name="Lipzen A."/>
            <person name="Clum A."/>
            <person name="Drula E."/>
            <person name="Henrissat B."/>
            <person name="Kohler A."/>
            <person name="Grigoriev I.V."/>
            <person name="Martin F.M."/>
            <person name="Hacquard S."/>
        </authorList>
    </citation>
    <scope>NUCLEOTIDE SEQUENCE [LARGE SCALE GENOMIC DNA]</scope>
    <source>
        <strain evidence="2 3">MPI-CAGE-CH-0241</strain>
    </source>
</reference>
<dbReference type="PANTHER" id="PTHR43157:SF31">
    <property type="entry name" value="PHOSPHATIDYLINOSITOL-GLYCAN BIOSYNTHESIS CLASS F PROTEIN"/>
    <property type="match status" value="1"/>
</dbReference>
<dbReference type="Pfam" id="PF00106">
    <property type="entry name" value="adh_short"/>
    <property type="match status" value="1"/>
</dbReference>
<accession>A0A9P8VSK8</accession>
<evidence type="ECO:0000313" key="2">
    <source>
        <dbReference type="EMBL" id="KAH6874401.1"/>
    </source>
</evidence>
<dbReference type="PRINTS" id="PR00081">
    <property type="entry name" value="GDHRDH"/>
</dbReference>
<dbReference type="Proteomes" id="UP000777438">
    <property type="component" value="Unassembled WGS sequence"/>
</dbReference>
<dbReference type="InterPro" id="IPR002347">
    <property type="entry name" value="SDR_fam"/>
</dbReference>
<sequence>MSISIATALHGVFSTILSNLFIKLPYPETNNDLSEQVVIVTGSNTGLGLEASRHLLRLGVAKLIMAVRNLDKGERARQELLASAKRDPSSVEVWPLDMSSFASVKSFAARVTTLQRLDVVLANAGILTFDFGLFEGNETTLTVNVVSTFLLLLLLLPKLREAPSTAKFVIPNSAMHYWAPIKELVPKSNKDTSTIFSRLNDPKRADMLSRYQVTKLLVLYAMRELAWRMEASGKGPVVINSPNPSYCKSGLVREVEGVMSHAAEKIFARSTEMGSRALVHGVVAGEETHGQYLTNCHVQTPASHVTNDVGSRIQKDFFKELLNKLEEISPGISANI</sequence>
<dbReference type="InterPro" id="IPR036291">
    <property type="entry name" value="NAD(P)-bd_dom_sf"/>
</dbReference>
<dbReference type="AlphaFoldDB" id="A0A9P8VSK8"/>
<dbReference type="OrthoDB" id="542013at2759"/>
<dbReference type="GO" id="GO:0016491">
    <property type="term" value="F:oxidoreductase activity"/>
    <property type="evidence" value="ECO:0007669"/>
    <property type="project" value="UniProtKB-KW"/>
</dbReference>